<sequence length="857" mass="91873">MLSLGHINSGDSLLGSGRGNRNDHNVVSPSVMAKFLEDELKSSEALLNSPVKHCETCVCPRNANLTSGSLILADLLGDGQKYYSVGTQTIIKGETNNSLCLRCNNNLNSPSHNNSPYIMKLIKSSDSVISETKSSVSDFLTTPDKSSPNNGTDQGALPPSKKDDLMVNPILGHHRITERTSNYNSTSPNSDPPIQSGLAITKSSSYSSGNGTKLSHLNQTKKTQDMLKPKVQATVTAGSKYTGESPSYIIKDTDQMSGSHALQTPNSGVGGGFGSASSQQNKVPGGSVGSGLYHAVGSTNSLWSRTSSGDPMRDGAKIFESFNRNLIKTIKAENPKMSGPRICSLRIQNGSSNILLDSLQDDVSDDLLESKSSVGPVIYTRRAKFLDEELLLDDDPSIGLNGAIKTTSLPTASASVNTSSNGSKQTSLVVNGSGSGVLSSGNTSSGNQGTDKSRQDSSPKDVCNMSTTTSPNSSDRLCTIGEEANNLLLNTKITTTGVPNKPRLDINVNKLEGLDLNSKKSCTQSSSISSEIDIQESVMLRRQQLSRVAEWVQNNSKIGNTENMSNTESDSENLAIASAASLTLVDNINNNASSNGISTLDPKGNCNETKPVASDIKISRSSSNSAMAQQILSDNLLSNSNTLNNNHIISGNNNNITPDSFAQANSTNPVHLRGYTHANLKAAIMSNAAQLNYNNKFHGTYHGNVSNRAMYGSGGFPRGSKASLQEYSRQVDDTKVLLEQPTRQNLECDLDDSNSVDIAQMEYNVKQFLLKQNEWSSLSRRMSSSTTSGTVEPTVQHQRHHQQPVVEEPLQRTVSVNSRNHDGGGMKGSFPGTAVQQTTQFHMNKYPINPHRTETNL</sequence>
<feature type="region of interest" description="Disordered" evidence="1">
    <location>
        <begin position="138"/>
        <end position="229"/>
    </location>
</feature>
<feature type="compositionally biased region" description="Polar residues" evidence="1">
    <location>
        <begin position="138"/>
        <end position="153"/>
    </location>
</feature>
<feature type="region of interest" description="Disordered" evidence="1">
    <location>
        <begin position="412"/>
        <end position="477"/>
    </location>
</feature>
<evidence type="ECO:0000313" key="2">
    <source>
        <dbReference type="EnsemblMetazoa" id="AALFPA23_018392.P26990"/>
    </source>
</evidence>
<dbReference type="GeneID" id="109426344"/>
<feature type="compositionally biased region" description="Low complexity" evidence="1">
    <location>
        <begin position="426"/>
        <end position="450"/>
    </location>
</feature>
<dbReference type="RefSeq" id="XP_019557351.3">
    <property type="nucleotide sequence ID" value="XM_019701806.3"/>
</dbReference>
<keyword evidence="3" id="KW-1185">Reference proteome</keyword>
<protein>
    <submittedName>
        <fullName evidence="2">Uncharacterized protein</fullName>
    </submittedName>
</protein>
<feature type="compositionally biased region" description="Polar residues" evidence="1">
    <location>
        <begin position="201"/>
        <end position="221"/>
    </location>
</feature>
<evidence type="ECO:0000256" key="1">
    <source>
        <dbReference type="SAM" id="MobiDB-lite"/>
    </source>
</evidence>
<feature type="compositionally biased region" description="Polar residues" evidence="1">
    <location>
        <begin position="464"/>
        <end position="476"/>
    </location>
</feature>
<feature type="compositionally biased region" description="Polar residues" evidence="1">
    <location>
        <begin position="256"/>
        <end position="266"/>
    </location>
</feature>
<reference evidence="2" key="2">
    <citation type="submission" date="2025-05" db="UniProtKB">
        <authorList>
            <consortium name="EnsemblMetazoa"/>
        </authorList>
    </citation>
    <scope>IDENTIFICATION</scope>
    <source>
        <strain evidence="2">Foshan</strain>
    </source>
</reference>
<name>A0ABM1ZGZ6_AEDAL</name>
<dbReference type="Proteomes" id="UP000069940">
    <property type="component" value="Unassembled WGS sequence"/>
</dbReference>
<reference evidence="3" key="1">
    <citation type="journal article" date="2015" name="Proc. Natl. Acad. Sci. U.S.A.">
        <title>Genome sequence of the Asian Tiger mosquito, Aedes albopictus, reveals insights into its biology, genetics, and evolution.</title>
        <authorList>
            <person name="Chen X.G."/>
            <person name="Jiang X."/>
            <person name="Gu J."/>
            <person name="Xu M."/>
            <person name="Wu Y."/>
            <person name="Deng Y."/>
            <person name="Zhang C."/>
            <person name="Bonizzoni M."/>
            <person name="Dermauw W."/>
            <person name="Vontas J."/>
            <person name="Armbruster P."/>
            <person name="Huang X."/>
            <person name="Yang Y."/>
            <person name="Zhang H."/>
            <person name="He W."/>
            <person name="Peng H."/>
            <person name="Liu Y."/>
            <person name="Wu K."/>
            <person name="Chen J."/>
            <person name="Lirakis M."/>
            <person name="Topalis P."/>
            <person name="Van Leeuwen T."/>
            <person name="Hall A.B."/>
            <person name="Jiang X."/>
            <person name="Thorpe C."/>
            <person name="Mueller R.L."/>
            <person name="Sun C."/>
            <person name="Waterhouse R.M."/>
            <person name="Yan G."/>
            <person name="Tu Z.J."/>
            <person name="Fang X."/>
            <person name="James A.A."/>
        </authorList>
    </citation>
    <scope>NUCLEOTIDE SEQUENCE [LARGE SCALE GENOMIC DNA]</scope>
    <source>
        <strain evidence="3">Foshan</strain>
    </source>
</reference>
<accession>A0ABM1ZGZ6</accession>
<feature type="compositionally biased region" description="Polar residues" evidence="1">
    <location>
        <begin position="412"/>
        <end position="425"/>
    </location>
</feature>
<feature type="region of interest" description="Disordered" evidence="1">
    <location>
        <begin position="783"/>
        <end position="806"/>
    </location>
</feature>
<dbReference type="EnsemblMetazoa" id="AALFPA23_018392.R26990">
    <property type="protein sequence ID" value="AALFPA23_018392.P26990"/>
    <property type="gene ID" value="AALFPA23_018392"/>
</dbReference>
<feature type="compositionally biased region" description="Polar residues" evidence="1">
    <location>
        <begin position="179"/>
        <end position="193"/>
    </location>
</feature>
<proteinExistence type="predicted"/>
<organism evidence="2 3">
    <name type="scientific">Aedes albopictus</name>
    <name type="common">Asian tiger mosquito</name>
    <name type="synonym">Stegomyia albopicta</name>
    <dbReference type="NCBI Taxonomy" id="7160"/>
    <lineage>
        <taxon>Eukaryota</taxon>
        <taxon>Metazoa</taxon>
        <taxon>Ecdysozoa</taxon>
        <taxon>Arthropoda</taxon>
        <taxon>Hexapoda</taxon>
        <taxon>Insecta</taxon>
        <taxon>Pterygota</taxon>
        <taxon>Neoptera</taxon>
        <taxon>Endopterygota</taxon>
        <taxon>Diptera</taxon>
        <taxon>Nematocera</taxon>
        <taxon>Culicoidea</taxon>
        <taxon>Culicidae</taxon>
        <taxon>Culicinae</taxon>
        <taxon>Aedini</taxon>
        <taxon>Aedes</taxon>
        <taxon>Stegomyia</taxon>
    </lineage>
</organism>
<evidence type="ECO:0000313" key="3">
    <source>
        <dbReference type="Proteomes" id="UP000069940"/>
    </source>
</evidence>
<feature type="region of interest" description="Disordered" evidence="1">
    <location>
        <begin position="256"/>
        <end position="289"/>
    </location>
</feature>